<keyword evidence="3" id="KW-0238">DNA-binding</keyword>
<keyword evidence="10" id="KW-1185">Reference proteome</keyword>
<organism evidence="9 10">
    <name type="scientific">Metarhizium album (strain ARSEF 1941)</name>
    <dbReference type="NCBI Taxonomy" id="1081103"/>
    <lineage>
        <taxon>Eukaryota</taxon>
        <taxon>Fungi</taxon>
        <taxon>Dikarya</taxon>
        <taxon>Ascomycota</taxon>
        <taxon>Pezizomycotina</taxon>
        <taxon>Sordariomycetes</taxon>
        <taxon>Hypocreomycetidae</taxon>
        <taxon>Hypocreales</taxon>
        <taxon>Clavicipitaceae</taxon>
        <taxon>Metarhizium</taxon>
    </lineage>
</organism>
<dbReference type="SMART" id="SM00432">
    <property type="entry name" value="MADS"/>
    <property type="match status" value="1"/>
</dbReference>
<dbReference type="AlphaFoldDB" id="A0A0B2WF82"/>
<comment type="subcellular location">
    <subcellularLocation>
        <location evidence="1">Nucleus</location>
    </subcellularLocation>
</comment>
<evidence type="ECO:0000256" key="6">
    <source>
        <dbReference type="ARBA" id="ARBA00025805"/>
    </source>
</evidence>
<evidence type="ECO:0000256" key="7">
    <source>
        <dbReference type="SAM" id="MobiDB-lite"/>
    </source>
</evidence>
<feature type="region of interest" description="Disordered" evidence="7">
    <location>
        <begin position="396"/>
        <end position="681"/>
    </location>
</feature>
<feature type="compositionally biased region" description="Acidic residues" evidence="7">
    <location>
        <begin position="112"/>
        <end position="122"/>
    </location>
</feature>
<dbReference type="GO" id="GO:0045944">
    <property type="term" value="P:positive regulation of transcription by RNA polymerase II"/>
    <property type="evidence" value="ECO:0007669"/>
    <property type="project" value="InterPro"/>
</dbReference>
<dbReference type="GO" id="GO:0000981">
    <property type="term" value="F:DNA-binding transcription factor activity, RNA polymerase II-specific"/>
    <property type="evidence" value="ECO:0007669"/>
    <property type="project" value="TreeGrafter"/>
</dbReference>
<feature type="compositionally biased region" description="Low complexity" evidence="7">
    <location>
        <begin position="232"/>
        <end position="253"/>
    </location>
</feature>
<dbReference type="GO" id="GO:0000978">
    <property type="term" value="F:RNA polymerase II cis-regulatory region sequence-specific DNA binding"/>
    <property type="evidence" value="ECO:0007669"/>
    <property type="project" value="TreeGrafter"/>
</dbReference>
<feature type="compositionally biased region" description="Low complexity" evidence="7">
    <location>
        <begin position="611"/>
        <end position="647"/>
    </location>
</feature>
<evidence type="ECO:0000313" key="9">
    <source>
        <dbReference type="EMBL" id="KHN94571.1"/>
    </source>
</evidence>
<feature type="compositionally biased region" description="Low complexity" evidence="7">
    <location>
        <begin position="264"/>
        <end position="274"/>
    </location>
</feature>
<evidence type="ECO:0000259" key="8">
    <source>
        <dbReference type="PROSITE" id="PS50066"/>
    </source>
</evidence>
<evidence type="ECO:0000313" key="10">
    <source>
        <dbReference type="Proteomes" id="UP000030816"/>
    </source>
</evidence>
<gene>
    <name evidence="9" type="ORF">MAM_07626</name>
</gene>
<dbReference type="InterPro" id="IPR033896">
    <property type="entry name" value="MEF2-like_N"/>
</dbReference>
<reference evidence="9 10" key="1">
    <citation type="journal article" date="2014" name="Proc. Natl. Acad. Sci. U.S.A.">
        <title>Trajectory and genomic determinants of fungal-pathogen speciation and host adaptation.</title>
        <authorList>
            <person name="Hu X."/>
            <person name="Xiao G."/>
            <person name="Zheng P."/>
            <person name="Shang Y."/>
            <person name="Su Y."/>
            <person name="Zhang X."/>
            <person name="Liu X."/>
            <person name="Zhan S."/>
            <person name="St Leger R.J."/>
            <person name="Wang C."/>
        </authorList>
    </citation>
    <scope>NUCLEOTIDE SEQUENCE [LARGE SCALE GENOMIC DNA]</scope>
    <source>
        <strain evidence="9 10">ARSEF 1941</strain>
    </source>
</reference>
<feature type="compositionally biased region" description="Low complexity" evidence="7">
    <location>
        <begin position="518"/>
        <end position="527"/>
    </location>
</feature>
<dbReference type="PANTHER" id="PTHR11945:SF534">
    <property type="entry name" value="MYOCYTE-SPECIFIC ENHANCER FACTOR 2"/>
    <property type="match status" value="1"/>
</dbReference>
<dbReference type="OrthoDB" id="1898716at2759"/>
<dbReference type="CDD" id="cd00265">
    <property type="entry name" value="MADS_MEF2_like"/>
    <property type="match status" value="1"/>
</dbReference>
<keyword evidence="2" id="KW-0805">Transcription regulation</keyword>
<feature type="compositionally biased region" description="Polar residues" evidence="7">
    <location>
        <begin position="564"/>
        <end position="584"/>
    </location>
</feature>
<feature type="domain" description="MADS-box" evidence="8">
    <location>
        <begin position="1"/>
        <end position="25"/>
    </location>
</feature>
<sequence>MGRRKIEIKAIKDDRNRQVYVETPRRLPPRVANPTTNSVVLLLCSTFLKRKGGLFKKAHELSVLCSVDVAVFIFGNNKKLYEYSSTDMHQLIAKYQFHGAPNEHKGPSDFNGGDDDDDDDGDGTPPRSYEGSDHQMMPPQFHGHGHSQPPFAHIRHHTPSASPPVPNGGPFQAHPGHPGPRGTTPQPPMGSRPGSRNDVRRMAPSNMVPQTHGAHPGITYMPAPPIYQGSNQPGMMGQQPAGQYPSYAPQHQPQPHHHHHHHQQQQQQQQQQPPYVDDRRPSAPPGYAPQPPPHVNPVISRPEPSPPHTSSQQPLAPQHPGAYTSPPSQPDRRPHDPPPPPRVEPKTEPLDRQQLGPNTDIAIKKLPQRKSHSIFTPIEENRSILSQHLASFASEAHGIKTESTRSQSVDASSRGGPSASPQLKRPSTQNSLDKTRAASVSSGPESAFTPPSRSNSLKIGGPGGGSRPRGPRLTVQIPDGASEPGSAGGESNSPHNPAITPTQAPRPGSVVLPPPSPAASALLSAGATGPPNPFARPPPQQGVNGETPVSALPSRFLGHELLPSPSSFYQEWNFRGNDSNTLPSPLNFATPVVGAGPSFLRDDNSHGGGANNNSSTTSNNSSGSTASTTASTTNTTATSGTVSTGVALRMAKRKSTEFGGGSQSESQEGAGGAKRLKVDYT</sequence>
<dbReference type="GO" id="GO:0046983">
    <property type="term" value="F:protein dimerization activity"/>
    <property type="evidence" value="ECO:0007669"/>
    <property type="project" value="InterPro"/>
</dbReference>
<comment type="caution">
    <text evidence="9">The sequence shown here is derived from an EMBL/GenBank/DDBJ whole genome shotgun (WGS) entry which is preliminary data.</text>
</comment>
<proteinExistence type="inferred from homology"/>
<dbReference type="STRING" id="1081103.A0A0B2WF82"/>
<dbReference type="EMBL" id="AZHE01000033">
    <property type="protein sequence ID" value="KHN94571.1"/>
    <property type="molecule type" value="Genomic_DNA"/>
</dbReference>
<evidence type="ECO:0000256" key="5">
    <source>
        <dbReference type="ARBA" id="ARBA00023242"/>
    </source>
</evidence>
<dbReference type="Proteomes" id="UP000030816">
    <property type="component" value="Unassembled WGS sequence"/>
</dbReference>
<dbReference type="GO" id="GO:0005634">
    <property type="term" value="C:nucleus"/>
    <property type="evidence" value="ECO:0007669"/>
    <property type="project" value="UniProtKB-SubCell"/>
</dbReference>
<comment type="similarity">
    <text evidence="6">Belongs to the MEF2 family.</text>
</comment>
<feature type="compositionally biased region" description="Low complexity" evidence="7">
    <location>
        <begin position="174"/>
        <end position="184"/>
    </location>
</feature>
<feature type="compositionally biased region" description="Pro residues" evidence="7">
    <location>
        <begin position="530"/>
        <end position="540"/>
    </location>
</feature>
<evidence type="ECO:0000256" key="2">
    <source>
        <dbReference type="ARBA" id="ARBA00023015"/>
    </source>
</evidence>
<evidence type="ECO:0000256" key="1">
    <source>
        <dbReference type="ARBA" id="ARBA00004123"/>
    </source>
</evidence>
<name>A0A0B2WF82_METAS</name>
<feature type="compositionally biased region" description="Low complexity" evidence="7">
    <location>
        <begin position="480"/>
        <end position="494"/>
    </location>
</feature>
<dbReference type="PROSITE" id="PS50066">
    <property type="entry name" value="MADS_BOX_2"/>
    <property type="match status" value="2"/>
</dbReference>
<dbReference type="GeneID" id="63742081"/>
<feature type="compositionally biased region" description="Polar residues" evidence="7">
    <location>
        <begin position="419"/>
        <end position="457"/>
    </location>
</feature>
<keyword evidence="5" id="KW-0539">Nucleus</keyword>
<dbReference type="InterPro" id="IPR002100">
    <property type="entry name" value="TF_MADSbox"/>
</dbReference>
<keyword evidence="4" id="KW-0804">Transcription</keyword>
<feature type="domain" description="MADS-box" evidence="8">
    <location>
        <begin position="46"/>
        <end position="87"/>
    </location>
</feature>
<feature type="compositionally biased region" description="Pro residues" evidence="7">
    <location>
        <begin position="282"/>
        <end position="295"/>
    </location>
</feature>
<accession>A0A0B2WF82</accession>
<dbReference type="SUPFAM" id="SSF55455">
    <property type="entry name" value="SRF-like"/>
    <property type="match status" value="1"/>
</dbReference>
<feature type="region of interest" description="Disordered" evidence="7">
    <location>
        <begin position="99"/>
        <end position="375"/>
    </location>
</feature>
<dbReference type="HOGENOM" id="CLU_024080_1_0_1"/>
<dbReference type="PANTHER" id="PTHR11945">
    <property type="entry name" value="MADS BOX PROTEIN"/>
    <property type="match status" value="1"/>
</dbReference>
<dbReference type="Gene3D" id="3.40.1810.10">
    <property type="entry name" value="Transcription factor, MADS-box"/>
    <property type="match status" value="1"/>
</dbReference>
<evidence type="ECO:0000256" key="4">
    <source>
        <dbReference type="ARBA" id="ARBA00023163"/>
    </source>
</evidence>
<dbReference type="InterPro" id="IPR036879">
    <property type="entry name" value="TF_MADSbox_sf"/>
</dbReference>
<feature type="compositionally biased region" description="Basic residues" evidence="7">
    <location>
        <begin position="254"/>
        <end position="263"/>
    </location>
</feature>
<protein>
    <submittedName>
        <fullName evidence="9">MADS-box MEF2 type transcription factor</fullName>
    </submittedName>
</protein>
<evidence type="ECO:0000256" key="3">
    <source>
        <dbReference type="ARBA" id="ARBA00023125"/>
    </source>
</evidence>
<dbReference type="RefSeq" id="XP_040675637.1">
    <property type="nucleotide sequence ID" value="XM_040826424.1"/>
</dbReference>
<dbReference type="Pfam" id="PF00319">
    <property type="entry name" value="SRF-TF"/>
    <property type="match status" value="1"/>
</dbReference>